<geneLocation type="plasmid" evidence="1 2">
    <name>unnamed</name>
</geneLocation>
<proteinExistence type="predicted"/>
<gene>
    <name evidence="1" type="ORF">PZN02_006327</name>
</gene>
<accession>A0ABY8DKS6</accession>
<name>A0ABY8DKS6_9HYPH</name>
<keyword evidence="1" id="KW-0614">Plasmid</keyword>
<dbReference type="EMBL" id="CP120375">
    <property type="protein sequence ID" value="WEX91514.1"/>
    <property type="molecule type" value="Genomic_DNA"/>
</dbReference>
<evidence type="ECO:0000313" key="2">
    <source>
        <dbReference type="Proteomes" id="UP001229355"/>
    </source>
</evidence>
<reference evidence="1 2" key="1">
    <citation type="submission" date="2023-03" db="EMBL/GenBank/DDBJ databases">
        <authorList>
            <person name="Kaur S."/>
            <person name="Espinosa-Saiz D."/>
            <person name="Velazquez E."/>
            <person name="Menendez E."/>
            <person name="diCenzo G.C."/>
        </authorList>
    </citation>
    <scope>NUCLEOTIDE SEQUENCE [LARGE SCALE GENOMIC DNA]</scope>
    <source>
        <strain evidence="1 2">LMG 24692</strain>
        <plasmid evidence="1 2">unnamed</plasmid>
    </source>
</reference>
<dbReference type="Proteomes" id="UP001229355">
    <property type="component" value="Plasmid unnamed"/>
</dbReference>
<protein>
    <submittedName>
        <fullName evidence="1">Uncharacterized protein</fullName>
    </submittedName>
</protein>
<evidence type="ECO:0000313" key="1">
    <source>
        <dbReference type="EMBL" id="WEX91514.1"/>
    </source>
</evidence>
<organism evidence="1 2">
    <name type="scientific">Sinorhizobium garamanticum</name>
    <dbReference type="NCBI Taxonomy" id="680247"/>
    <lineage>
        <taxon>Bacteria</taxon>
        <taxon>Pseudomonadati</taxon>
        <taxon>Pseudomonadota</taxon>
        <taxon>Alphaproteobacteria</taxon>
        <taxon>Hyphomicrobiales</taxon>
        <taxon>Rhizobiaceae</taxon>
        <taxon>Sinorhizobium/Ensifer group</taxon>
        <taxon>Sinorhizobium</taxon>
    </lineage>
</organism>
<sequence length="175" mass="18819">MREFDVAKGEFVKEGFVLPEGKQSVTWVDENTMYVTQIRGLEVIVSPSGTDAHMLASKLVAGSSPAKTLAIMVQSEETGSGVGHALAMHSPHRESGGTAVNPADPIDVRSIAVRMECSSLRPMAAVDDELEAIVSAAITRYSRILKRVPGAGHYSAPAHERRVLWPGLLRRSRSG</sequence>
<keyword evidence="2" id="KW-1185">Reference proteome</keyword>